<keyword evidence="4" id="KW-1185">Reference proteome</keyword>
<dbReference type="InterPro" id="IPR001496">
    <property type="entry name" value="SOCS_box"/>
</dbReference>
<gene>
    <name evidence="3" type="ORF">CHS0354_010856</name>
</gene>
<evidence type="ECO:0000313" key="3">
    <source>
        <dbReference type="EMBL" id="KAK3595249.1"/>
    </source>
</evidence>
<dbReference type="Gene3D" id="2.130.10.10">
    <property type="entry name" value="YVTN repeat-like/Quinoprotein amine dehydrogenase"/>
    <property type="match status" value="2"/>
</dbReference>
<keyword evidence="1" id="KW-0833">Ubl conjugation pathway</keyword>
<accession>A0AAE0SP67</accession>
<dbReference type="AlphaFoldDB" id="A0AAE0SP67"/>
<dbReference type="SUPFAM" id="SSF50978">
    <property type="entry name" value="WD40 repeat-like"/>
    <property type="match status" value="1"/>
</dbReference>
<protein>
    <recommendedName>
        <fullName evidence="2">SOCS box domain-containing protein</fullName>
    </recommendedName>
</protein>
<dbReference type="InterPro" id="IPR036036">
    <property type="entry name" value="SOCS_box-like_dom_sf"/>
</dbReference>
<dbReference type="GO" id="GO:0000209">
    <property type="term" value="P:protein polyubiquitination"/>
    <property type="evidence" value="ECO:0007669"/>
    <property type="project" value="TreeGrafter"/>
</dbReference>
<dbReference type="PROSITE" id="PS50225">
    <property type="entry name" value="SOCS"/>
    <property type="match status" value="1"/>
</dbReference>
<dbReference type="SUPFAM" id="SSF158235">
    <property type="entry name" value="SOCS box-like"/>
    <property type="match status" value="1"/>
</dbReference>
<dbReference type="InterPro" id="IPR036322">
    <property type="entry name" value="WD40_repeat_dom_sf"/>
</dbReference>
<dbReference type="Pfam" id="PF00400">
    <property type="entry name" value="WD40"/>
    <property type="match status" value="1"/>
</dbReference>
<organism evidence="3 4">
    <name type="scientific">Potamilus streckersoni</name>
    <dbReference type="NCBI Taxonomy" id="2493646"/>
    <lineage>
        <taxon>Eukaryota</taxon>
        <taxon>Metazoa</taxon>
        <taxon>Spiralia</taxon>
        <taxon>Lophotrochozoa</taxon>
        <taxon>Mollusca</taxon>
        <taxon>Bivalvia</taxon>
        <taxon>Autobranchia</taxon>
        <taxon>Heteroconchia</taxon>
        <taxon>Palaeoheterodonta</taxon>
        <taxon>Unionida</taxon>
        <taxon>Unionoidea</taxon>
        <taxon>Unionidae</taxon>
        <taxon>Ambleminae</taxon>
        <taxon>Lampsilini</taxon>
        <taxon>Potamilus</taxon>
    </lineage>
</organism>
<name>A0AAE0SP67_9BIVA</name>
<dbReference type="PANTHER" id="PTHR15622">
    <property type="entry name" value="WD40 REPEAT PROTEIN"/>
    <property type="match status" value="1"/>
</dbReference>
<dbReference type="InterPro" id="IPR001680">
    <property type="entry name" value="WD40_rpt"/>
</dbReference>
<proteinExistence type="predicted"/>
<dbReference type="PANTHER" id="PTHR15622:SF2">
    <property type="entry name" value="U4_U6 SMALL NUCLEAR RIBONUCLEOPROTEIN PRP4"/>
    <property type="match status" value="1"/>
</dbReference>
<sequence length="444" mass="49670">MGLYNSHVYYKTIQDADGIKKCVPRTRYRKFPPHLQKSPGSLIKEFQALPQGAYHVAMPDEAYWWIDAQFLPHNDCTLFTSSGAYILRGATRAWVPVPHFPNGRICRFDLDKERLKCEVFKQTGSSSLPKVQPHPDGQYIGYLGNGEVRIDTIEHVNVYRRVKDLNNANFRFCAFSPDGRYMAVVCRSSMSFELHISNTDVGFSSLEHVVSLRKMCKDFKGTIAFNEMVECKWTPDSKYILVSSSMGHILVIFCPGLELVCSVFDDILPGNALSQVGAFDCNPRSCHEVLAFGSDDHKVFVVNITSKEVLYESEILGVDPIDCVQFTPSGDSVAIALRSYKILIFDAHQGNTLFQIDMKAICSSIKPSPPGYPGVLRLSFSSTGQEMAISTCDGIVRIWQLPMEINLQNLCRLTLLSVVPAIKLQALPLPQKLISQLLSIPVML</sequence>
<evidence type="ECO:0000313" key="4">
    <source>
        <dbReference type="Proteomes" id="UP001195483"/>
    </source>
</evidence>
<feature type="domain" description="SOCS box" evidence="2">
    <location>
        <begin position="406"/>
        <end position="443"/>
    </location>
</feature>
<comment type="caution">
    <text evidence="3">The sequence shown here is derived from an EMBL/GenBank/DDBJ whole genome shotgun (WGS) entry which is preliminary data.</text>
</comment>
<evidence type="ECO:0000259" key="2">
    <source>
        <dbReference type="PROSITE" id="PS50225"/>
    </source>
</evidence>
<reference evidence="3" key="1">
    <citation type="journal article" date="2021" name="Genome Biol. Evol.">
        <title>A High-Quality Reference Genome for a Parasitic Bivalve with Doubly Uniparental Inheritance (Bivalvia: Unionida).</title>
        <authorList>
            <person name="Smith C.H."/>
        </authorList>
    </citation>
    <scope>NUCLEOTIDE SEQUENCE</scope>
    <source>
        <strain evidence="3">CHS0354</strain>
    </source>
</reference>
<dbReference type="Proteomes" id="UP001195483">
    <property type="component" value="Unassembled WGS sequence"/>
</dbReference>
<evidence type="ECO:0000256" key="1">
    <source>
        <dbReference type="ARBA" id="ARBA00022786"/>
    </source>
</evidence>
<reference evidence="3" key="3">
    <citation type="submission" date="2023-05" db="EMBL/GenBank/DDBJ databases">
        <authorList>
            <person name="Smith C.H."/>
        </authorList>
    </citation>
    <scope>NUCLEOTIDE SEQUENCE</scope>
    <source>
        <strain evidence="3">CHS0354</strain>
        <tissue evidence="3">Mantle</tissue>
    </source>
</reference>
<dbReference type="InterPro" id="IPR051983">
    <property type="entry name" value="WSB_SOCS-box_domain"/>
</dbReference>
<dbReference type="GO" id="GO:0035556">
    <property type="term" value="P:intracellular signal transduction"/>
    <property type="evidence" value="ECO:0007669"/>
    <property type="project" value="InterPro"/>
</dbReference>
<reference evidence="3" key="2">
    <citation type="journal article" date="2021" name="Genome Biol. Evol.">
        <title>Developing a high-quality reference genome for a parasitic bivalve with doubly uniparental inheritance (Bivalvia: Unionida).</title>
        <authorList>
            <person name="Smith C.H."/>
        </authorList>
    </citation>
    <scope>NUCLEOTIDE SEQUENCE</scope>
    <source>
        <strain evidence="3">CHS0354</strain>
        <tissue evidence="3">Mantle</tissue>
    </source>
</reference>
<dbReference type="EMBL" id="JAEAOA010000678">
    <property type="protein sequence ID" value="KAK3595249.1"/>
    <property type="molecule type" value="Genomic_DNA"/>
</dbReference>
<dbReference type="InterPro" id="IPR015943">
    <property type="entry name" value="WD40/YVTN_repeat-like_dom_sf"/>
</dbReference>